<evidence type="ECO:0000259" key="7">
    <source>
        <dbReference type="Pfam" id="PF00082"/>
    </source>
</evidence>
<protein>
    <recommendedName>
        <fullName evidence="7">Peptidase S8/S53 domain-containing protein</fullName>
    </recommendedName>
</protein>
<dbReference type="OrthoDB" id="5928883at2"/>
<dbReference type="PROSITE" id="PS51892">
    <property type="entry name" value="SUBTILASE"/>
    <property type="match status" value="1"/>
</dbReference>
<sequence>MKRIVLHTLSIAIAGALGTPIALAQSRLPVPAWQPSPAEIEAATSPNLLALRSGIFDPATESLQVTGSSLDGVADSRYAVVQLHTLSRAAEQTLARLGTQIVGFIPNAAYIVRLNGQPLTKLAADPSVRFASALPAAWKIDPAFLTGAPVEASVTLTVHGFAGEKPSAFAAALRKAVPSADVKLARDSATLPLLNVQVPGAMLNTALTTLARLDGVHWVTRYQQPFLTNDDSIGPMQASAATGTPIWDRDIIGTGQIVAISDSGLDRNESWFTRYDNGSGVVNAITDAESTTPPAIGTVHPTRKVYGYFVQPGATSYDNNATCPGGTPTGFHGTHVVGTVAGDRSNTATPTDPQHDANGDDGMAPNAQILFQDIGNDTTGCLAGLGDLPNTIRQAHAAGARISSNSWGASTNGAYGTNDIEVDATSREVEDLLFVVAAGNDGAGATTIGSPGNSKNALTVGALGHGNSTAIAGFSSRGPTVDSRIKPDIVAPGSSIVSALGNTNNAGTEQTGATQSLSGTSMATPTVAGSLALMRQYFEDGYYPRGAKTPADAYSPNGAMLKALALNRAQVIGTWPTNTFGWGRLALESTLYFNTAVGGGASTDTTRTRIFERDNSTGLATGEQHVYTLGNVAAGQELRVTLTWFDPEALPAAAITLINNLDLEVVGPTGIVFKGNQLTSGASTQNPAGTDSRNTVEQIRVVAPTAGSYTLRVKGTAVPGNGAPGSNQQGYALVASAAFGIPDPSPAAAPTALNIASNSTSGIAVGFTGTATQGFQLYRADGTCANADSKQFRLVATGTSSPLVDDRSQGGYTYAYKVRGVSGDVEGAASACIEVTSSDTCTLSPSFNGNGATRDFSNTICSVDLAWPTASSNCPAAPISGYRVERSTSPLFTSPVVLSTPAALGYLDTSVVGGTPYYYRVTALDNAGNTSSSSPIINATPVGPQGVNAPEQLDDVDTATYMTLSGEWGISNLRASTGTFSYRSAKAGATYRADTCATITTQPFSVGSATDLVFDARWNLEESWDGVVIEVSSDNGASWSVRTPVGGYPGTFAQTGSPPVNACGYISTQGAFTGSSGGVFVSKTLSLTEFAGGGPIQVRWRFSSDPGSEEEGFYLDNVRIPANGGESQYLLKSGFEDNEVQTPSPGCTPAG</sequence>
<dbReference type="InterPro" id="IPR000209">
    <property type="entry name" value="Peptidase_S8/S53_dom"/>
</dbReference>
<evidence type="ECO:0000256" key="3">
    <source>
        <dbReference type="ARBA" id="ARBA00022825"/>
    </source>
</evidence>
<name>A0A2P1PVF1_9GAMM</name>
<dbReference type="SUPFAM" id="SSF49265">
    <property type="entry name" value="Fibronectin type III"/>
    <property type="match status" value="1"/>
</dbReference>
<dbReference type="AlphaFoldDB" id="A0A2P1PVF1"/>
<evidence type="ECO:0000256" key="1">
    <source>
        <dbReference type="ARBA" id="ARBA00022670"/>
    </source>
</evidence>
<keyword evidence="9" id="KW-1185">Reference proteome</keyword>
<keyword evidence="3 4" id="KW-0720">Serine protease</keyword>
<dbReference type="InterPro" id="IPR008979">
    <property type="entry name" value="Galactose-bd-like_sf"/>
</dbReference>
<comment type="similarity">
    <text evidence="4">Belongs to the peptidase S8 family.</text>
</comment>
<feature type="chain" id="PRO_5015117336" description="Peptidase S8/S53 domain-containing protein" evidence="6">
    <location>
        <begin position="25"/>
        <end position="1151"/>
    </location>
</feature>
<dbReference type="PANTHER" id="PTHR43399:SF5">
    <property type="entry name" value="PEPTIDASE S8 FAMILY WITH PROTEASE-ASSOCIATED DOMAIN"/>
    <property type="match status" value="1"/>
</dbReference>
<feature type="active site" description="Charge relay system" evidence="4">
    <location>
        <position position="262"/>
    </location>
</feature>
<dbReference type="PANTHER" id="PTHR43399">
    <property type="entry name" value="SUBTILISIN-RELATED"/>
    <property type="match status" value="1"/>
</dbReference>
<feature type="active site" description="Charge relay system" evidence="4">
    <location>
        <position position="521"/>
    </location>
</feature>
<evidence type="ECO:0000313" key="9">
    <source>
        <dbReference type="Proteomes" id="UP000241074"/>
    </source>
</evidence>
<dbReference type="Gene3D" id="2.60.120.380">
    <property type="match status" value="1"/>
</dbReference>
<dbReference type="InterPro" id="IPR036852">
    <property type="entry name" value="Peptidase_S8/S53_dom_sf"/>
</dbReference>
<dbReference type="Pfam" id="PF20773">
    <property type="entry name" value="InhA-like_MAM"/>
    <property type="match status" value="1"/>
</dbReference>
<feature type="region of interest" description="Disordered" evidence="5">
    <location>
        <begin position="343"/>
        <end position="362"/>
    </location>
</feature>
<dbReference type="RefSeq" id="WP_106892746.1">
    <property type="nucleotide sequence ID" value="NZ_CP027860.1"/>
</dbReference>
<dbReference type="InterPro" id="IPR036116">
    <property type="entry name" value="FN3_sf"/>
</dbReference>
<evidence type="ECO:0000256" key="2">
    <source>
        <dbReference type="ARBA" id="ARBA00022801"/>
    </source>
</evidence>
<dbReference type="InterPro" id="IPR015500">
    <property type="entry name" value="Peptidase_S8_subtilisin-rel"/>
</dbReference>
<dbReference type="EMBL" id="CP027860">
    <property type="protein sequence ID" value="AVP98827.1"/>
    <property type="molecule type" value="Genomic_DNA"/>
</dbReference>
<dbReference type="Gene3D" id="2.60.40.10">
    <property type="entry name" value="Immunoglobulins"/>
    <property type="match status" value="1"/>
</dbReference>
<dbReference type="InterPro" id="IPR023828">
    <property type="entry name" value="Peptidase_S8_Ser-AS"/>
</dbReference>
<keyword evidence="2 4" id="KW-0378">Hydrolase</keyword>
<evidence type="ECO:0000256" key="6">
    <source>
        <dbReference type="SAM" id="SignalP"/>
    </source>
</evidence>
<dbReference type="InterPro" id="IPR034058">
    <property type="entry name" value="TagA/B/C/D_pept_dom"/>
</dbReference>
<dbReference type="PRINTS" id="PR00723">
    <property type="entry name" value="SUBTILISIN"/>
</dbReference>
<evidence type="ECO:0000256" key="4">
    <source>
        <dbReference type="PROSITE-ProRule" id="PRU01240"/>
    </source>
</evidence>
<dbReference type="PROSITE" id="PS00138">
    <property type="entry name" value="SUBTILASE_SER"/>
    <property type="match status" value="1"/>
</dbReference>
<proteinExistence type="inferred from homology"/>
<dbReference type="Gene3D" id="3.40.50.200">
    <property type="entry name" value="Peptidase S8/S53 domain"/>
    <property type="match status" value="1"/>
</dbReference>
<dbReference type="GO" id="GO:0006508">
    <property type="term" value="P:proteolysis"/>
    <property type="evidence" value="ECO:0007669"/>
    <property type="project" value="UniProtKB-KW"/>
</dbReference>
<evidence type="ECO:0000313" key="8">
    <source>
        <dbReference type="EMBL" id="AVP98827.1"/>
    </source>
</evidence>
<organism evidence="8 9">
    <name type="scientific">Ahniella affigens</name>
    <dbReference type="NCBI Taxonomy" id="2021234"/>
    <lineage>
        <taxon>Bacteria</taxon>
        <taxon>Pseudomonadati</taxon>
        <taxon>Pseudomonadota</taxon>
        <taxon>Gammaproteobacteria</taxon>
        <taxon>Lysobacterales</taxon>
        <taxon>Rhodanobacteraceae</taxon>
        <taxon>Ahniella</taxon>
    </lineage>
</organism>
<dbReference type="GO" id="GO:0004252">
    <property type="term" value="F:serine-type endopeptidase activity"/>
    <property type="evidence" value="ECO:0007669"/>
    <property type="project" value="UniProtKB-UniRule"/>
</dbReference>
<keyword evidence="6" id="KW-0732">Signal</keyword>
<feature type="signal peptide" evidence="6">
    <location>
        <begin position="1"/>
        <end position="24"/>
    </location>
</feature>
<dbReference type="SUPFAM" id="SSF52743">
    <property type="entry name" value="Subtilisin-like"/>
    <property type="match status" value="1"/>
</dbReference>
<dbReference type="CDD" id="cd04842">
    <property type="entry name" value="Peptidases_S8_Kp43_protease"/>
    <property type="match status" value="1"/>
</dbReference>
<dbReference type="Pfam" id="PF00082">
    <property type="entry name" value="Peptidase_S8"/>
    <property type="match status" value="1"/>
</dbReference>
<dbReference type="SUPFAM" id="SSF49785">
    <property type="entry name" value="Galactose-binding domain-like"/>
    <property type="match status" value="1"/>
</dbReference>
<dbReference type="InterPro" id="IPR051048">
    <property type="entry name" value="Peptidase_S8/S53_subtilisin"/>
</dbReference>
<keyword evidence="1 4" id="KW-0645">Protease</keyword>
<evidence type="ECO:0000256" key="5">
    <source>
        <dbReference type="SAM" id="MobiDB-lite"/>
    </source>
</evidence>
<dbReference type="KEGG" id="xba:C7S18_17290"/>
<dbReference type="Proteomes" id="UP000241074">
    <property type="component" value="Chromosome"/>
</dbReference>
<gene>
    <name evidence="8" type="ORF">C7S18_17290</name>
</gene>
<dbReference type="Gene3D" id="2.60.120.260">
    <property type="entry name" value="Galactose-binding domain-like"/>
    <property type="match status" value="1"/>
</dbReference>
<reference evidence="8 9" key="1">
    <citation type="submission" date="2018-03" db="EMBL/GenBank/DDBJ databases">
        <title>Ahniella affigens gen. nov., sp. nov., a gammaproteobacterium isolated from sandy soil near a stream.</title>
        <authorList>
            <person name="Ko Y."/>
            <person name="Kim J.-H."/>
        </authorList>
    </citation>
    <scope>NUCLEOTIDE SEQUENCE [LARGE SCALE GENOMIC DNA]</scope>
    <source>
        <strain evidence="8 9">D13</strain>
    </source>
</reference>
<dbReference type="InterPro" id="IPR013783">
    <property type="entry name" value="Ig-like_fold"/>
</dbReference>
<feature type="domain" description="Peptidase S8/S53" evidence="7">
    <location>
        <begin position="253"/>
        <end position="583"/>
    </location>
</feature>
<reference evidence="8 9" key="2">
    <citation type="submission" date="2018-03" db="EMBL/GenBank/DDBJ databases">
        <authorList>
            <person name="Keele B.F."/>
        </authorList>
    </citation>
    <scope>NUCLEOTIDE SEQUENCE [LARGE SCALE GENOMIC DNA]</scope>
    <source>
        <strain evidence="8 9">D13</strain>
    </source>
</reference>
<feature type="active site" description="Charge relay system" evidence="4">
    <location>
        <position position="332"/>
    </location>
</feature>
<accession>A0A2P1PVF1</accession>